<name>A0ABQ3WAA6_9ACTN</name>
<dbReference type="RefSeq" id="WP_204294615.1">
    <property type="nucleotide sequence ID" value="NZ_BAAAGQ010000002.1"/>
</dbReference>
<comment type="caution">
    <text evidence="2">The sequence shown here is derived from an EMBL/GenBank/DDBJ whole genome shotgun (WGS) entry which is preliminary data.</text>
</comment>
<keyword evidence="1" id="KW-1133">Transmembrane helix</keyword>
<accession>A0ABQ3WAA6</accession>
<organism evidence="2">
    <name type="scientific">Actinoplanes campanulatus</name>
    <dbReference type="NCBI Taxonomy" id="113559"/>
    <lineage>
        <taxon>Bacteria</taxon>
        <taxon>Bacillati</taxon>
        <taxon>Actinomycetota</taxon>
        <taxon>Actinomycetes</taxon>
        <taxon>Micromonosporales</taxon>
        <taxon>Micromonosporaceae</taxon>
        <taxon>Actinoplanes</taxon>
    </lineage>
</organism>
<gene>
    <name evidence="2" type="ORF">Aca07nite_12560</name>
</gene>
<protein>
    <submittedName>
        <fullName evidence="2">Uncharacterized protein</fullName>
    </submittedName>
</protein>
<evidence type="ECO:0000256" key="1">
    <source>
        <dbReference type="SAM" id="Phobius"/>
    </source>
</evidence>
<feature type="transmembrane region" description="Helical" evidence="1">
    <location>
        <begin position="40"/>
        <end position="61"/>
    </location>
</feature>
<reference evidence="2" key="1">
    <citation type="submission" date="2021-01" db="EMBL/GenBank/DDBJ databases">
        <title>Whole genome shotgun sequence of Actinoplanes capillaceus NBRC 16408.</title>
        <authorList>
            <person name="Komaki H."/>
            <person name="Tamura T."/>
        </authorList>
    </citation>
    <scope>NUCLEOTIDE SEQUENCE [LARGE SCALE GENOMIC DNA]</scope>
    <source>
        <strain evidence="2">NBRC 16408</strain>
    </source>
</reference>
<dbReference type="EMBL" id="BOMF01000019">
    <property type="protein sequence ID" value="GID43981.1"/>
    <property type="molecule type" value="Genomic_DNA"/>
</dbReference>
<proteinExistence type="predicted"/>
<evidence type="ECO:0000313" key="2">
    <source>
        <dbReference type="EMBL" id="GID43981.1"/>
    </source>
</evidence>
<keyword evidence="1" id="KW-0472">Membrane</keyword>
<keyword evidence="1" id="KW-0812">Transmembrane</keyword>
<sequence>MTERLEELLAAEFRDGPYDLPVDADRITTTARRRRARRTAVTAAAAVCAVALGGTAGVSMFNASGPGPADLQPAGPALSMSSAPATPALVPLRVRADSVQIGEAVVRGLPAEAELLNPAGAAAQPPAVVLPSTGDRALLSVPGQQDAETRLTVVVDAQDRPGLPGDPEPQDWFGSLDGAQALLTVDDSAQTTYLTMNTPAGRRWYLAATGADATARLALIEDVAVATAPGR</sequence>